<evidence type="ECO:0000256" key="10">
    <source>
        <dbReference type="PROSITE-ProRule" id="PRU10057"/>
    </source>
</evidence>
<dbReference type="InterPro" id="IPR001524">
    <property type="entry name" value="Glyco_hydro_6_CS"/>
</dbReference>
<proteinExistence type="inferred from homology"/>
<protein>
    <recommendedName>
        <fullName evidence="11">Glucanase</fullName>
        <ecNumber evidence="11">3.2.1.-</ecNumber>
    </recommendedName>
</protein>
<gene>
    <name evidence="13" type="ORF">H1V43_09855</name>
</gene>
<comment type="caution">
    <text evidence="13">The sequence shown here is derived from an EMBL/GenBank/DDBJ whole genome shotgun (WGS) entry which is preliminary data.</text>
</comment>
<accession>A0A7W2CYY9</accession>
<feature type="binding site" evidence="9">
    <location>
        <position position="372"/>
    </location>
    <ligand>
        <name>substrate</name>
    </ligand>
</feature>
<dbReference type="GO" id="GO:0004553">
    <property type="term" value="F:hydrolase activity, hydrolyzing O-glycosyl compounds"/>
    <property type="evidence" value="ECO:0007669"/>
    <property type="project" value="InterPro"/>
</dbReference>
<feature type="compositionally biased region" description="Low complexity" evidence="12">
    <location>
        <begin position="45"/>
        <end position="64"/>
    </location>
</feature>
<dbReference type="InterPro" id="IPR036434">
    <property type="entry name" value="Beta_cellobiohydrolase_sf"/>
</dbReference>
<dbReference type="InterPro" id="IPR016288">
    <property type="entry name" value="Beta_cellobiohydrolase"/>
</dbReference>
<evidence type="ECO:0000256" key="3">
    <source>
        <dbReference type="ARBA" id="ARBA00023001"/>
    </source>
</evidence>
<dbReference type="GO" id="GO:0030245">
    <property type="term" value="P:cellulose catabolic process"/>
    <property type="evidence" value="ECO:0007669"/>
    <property type="project" value="UniProtKB-KW"/>
</dbReference>
<evidence type="ECO:0000256" key="7">
    <source>
        <dbReference type="ARBA" id="ARBA00023326"/>
    </source>
</evidence>
<dbReference type="PIRSF" id="PIRSF001100">
    <property type="entry name" value="Beta_cellobiohydrolase"/>
    <property type="match status" value="1"/>
</dbReference>
<feature type="binding site" evidence="9">
    <location>
        <position position="231"/>
    </location>
    <ligand>
        <name>substrate</name>
    </ligand>
</feature>
<dbReference type="SUPFAM" id="SSF51989">
    <property type="entry name" value="Glycosyl hydrolases family 6, cellulases"/>
    <property type="match status" value="1"/>
</dbReference>
<evidence type="ECO:0000256" key="9">
    <source>
        <dbReference type="PIRSR" id="PIRSR001100-2"/>
    </source>
</evidence>
<feature type="binding site" evidence="9">
    <location>
        <position position="376"/>
    </location>
    <ligand>
        <name>substrate</name>
    </ligand>
</feature>
<evidence type="ECO:0000256" key="11">
    <source>
        <dbReference type="RuleBase" id="RU361186"/>
    </source>
</evidence>
<feature type="active site" description="Proton donor" evidence="8 10">
    <location>
        <position position="184"/>
    </location>
</feature>
<evidence type="ECO:0000256" key="12">
    <source>
        <dbReference type="SAM" id="MobiDB-lite"/>
    </source>
</evidence>
<keyword evidence="2 11" id="KW-0378">Hydrolase</keyword>
<feature type="active site" description="Proton acceptor" evidence="8">
    <location>
        <position position="378"/>
    </location>
</feature>
<evidence type="ECO:0000256" key="5">
    <source>
        <dbReference type="ARBA" id="ARBA00023277"/>
    </source>
</evidence>
<keyword evidence="7 11" id="KW-0624">Polysaccharide degradation</keyword>
<dbReference type="PANTHER" id="PTHR34876:SF4">
    <property type="entry name" value="1,4-BETA-D-GLUCAN CELLOBIOHYDROLASE C-RELATED"/>
    <property type="match status" value="1"/>
</dbReference>
<dbReference type="EC" id="3.2.1.-" evidence="11"/>
<evidence type="ECO:0000256" key="4">
    <source>
        <dbReference type="ARBA" id="ARBA00023157"/>
    </source>
</evidence>
<dbReference type="Pfam" id="PF01341">
    <property type="entry name" value="Glyco_hydro_6"/>
    <property type="match status" value="1"/>
</dbReference>
<reference evidence="13 14" key="1">
    <citation type="submission" date="2020-07" db="EMBL/GenBank/DDBJ databases">
        <title>Streptomyces isolated from Indian soil.</title>
        <authorList>
            <person name="Mandal S."/>
            <person name="Maiti P.K."/>
        </authorList>
    </citation>
    <scope>NUCLEOTIDE SEQUENCE [LARGE SCALE GENOMIC DNA]</scope>
    <source>
        <strain evidence="13 14">PSKA54</strain>
    </source>
</reference>
<feature type="binding site" evidence="9">
    <location>
        <position position="261"/>
    </location>
    <ligand>
        <name>substrate</name>
    </ligand>
</feature>
<feature type="binding site" evidence="9">
    <location>
        <position position="108"/>
    </location>
    <ligand>
        <name>substrate</name>
    </ligand>
</feature>
<evidence type="ECO:0000313" key="14">
    <source>
        <dbReference type="Proteomes" id="UP000586976"/>
    </source>
</evidence>
<feature type="binding site" evidence="9">
    <location>
        <position position="234"/>
    </location>
    <ligand>
        <name>substrate</name>
    </ligand>
</feature>
<evidence type="ECO:0000256" key="2">
    <source>
        <dbReference type="ARBA" id="ARBA00022801"/>
    </source>
</evidence>
<dbReference type="Proteomes" id="UP000586976">
    <property type="component" value="Unassembled WGS sequence"/>
</dbReference>
<dbReference type="PRINTS" id="PR00733">
    <property type="entry name" value="GLHYDRLASE6"/>
</dbReference>
<dbReference type="PROSITE" id="PS00656">
    <property type="entry name" value="GLYCOSYL_HYDROL_F6_2"/>
    <property type="match status" value="1"/>
</dbReference>
<evidence type="ECO:0000256" key="1">
    <source>
        <dbReference type="ARBA" id="ARBA00022729"/>
    </source>
</evidence>
<feature type="binding site" evidence="9">
    <location>
        <position position="344"/>
    </location>
    <ligand>
        <name>substrate</name>
    </ligand>
</feature>
<keyword evidence="14" id="KW-1185">Reference proteome</keyword>
<dbReference type="Gene3D" id="3.20.20.40">
    <property type="entry name" value="1, 4-beta cellobiohydrolase"/>
    <property type="match status" value="1"/>
</dbReference>
<feature type="region of interest" description="Disordered" evidence="12">
    <location>
        <begin position="45"/>
        <end position="70"/>
    </location>
</feature>
<dbReference type="PANTHER" id="PTHR34876">
    <property type="match status" value="1"/>
</dbReference>
<keyword evidence="5 11" id="KW-0119">Carbohydrate metabolism</keyword>
<keyword evidence="6 11" id="KW-0326">Glycosidase</keyword>
<comment type="similarity">
    <text evidence="11">Belongs to the glycosyl hydrolase family 6.</text>
</comment>
<keyword evidence="4" id="KW-1015">Disulfide bond</keyword>
<feature type="chain" id="PRO_5039762316" description="Glucanase" evidence="11">
    <location>
        <begin position="32"/>
        <end position="423"/>
    </location>
</feature>
<feature type="region of interest" description="Disordered" evidence="12">
    <location>
        <begin position="320"/>
        <end position="343"/>
    </location>
</feature>
<evidence type="ECO:0000313" key="13">
    <source>
        <dbReference type="EMBL" id="MBA4861683.1"/>
    </source>
</evidence>
<dbReference type="AlphaFoldDB" id="A0A7W2CYY9"/>
<keyword evidence="1 11" id="KW-0732">Signal</keyword>
<feature type="signal peptide" evidence="11">
    <location>
        <begin position="1"/>
        <end position="31"/>
    </location>
</feature>
<organism evidence="13 14">
    <name type="scientific">Streptomyces himalayensis subsp. aureolus</name>
    <dbReference type="NCBI Taxonomy" id="2758039"/>
    <lineage>
        <taxon>Bacteria</taxon>
        <taxon>Bacillati</taxon>
        <taxon>Actinomycetota</taxon>
        <taxon>Actinomycetes</taxon>
        <taxon>Kitasatosporales</taxon>
        <taxon>Streptomycetaceae</taxon>
        <taxon>Streptomyces</taxon>
        <taxon>Streptomyces himalayensis</taxon>
    </lineage>
</organism>
<name>A0A7W2CYY9_9ACTN</name>
<keyword evidence="3 11" id="KW-0136">Cellulose degradation</keyword>
<sequence length="423" mass="44873">MRPIRRTRYVPAALAALSVVLAAALTGPVAAAPAAAAGPASTAAEPASTAAEPASTAAEPAAESRGPRLYVPDANPDAYLQALDLARDGRHREAAGIVAMANTPQAVWYGDQSPAEVEKLARDVVRDADRDDATPVFALYNVPGRDCSNYSAGGASNTAEYKAWIDAVARGIGGHRAIVVLEPDSLALVPADCGQDDAQGTLTAARYTEVNYAVDKLEPLSGTRVYLDTGHPGWHSVNSIVPRLVRGGVARATGFFTNASNYNTDDANSWYGKLISSCLAHVEAGGDSAACPNQSWSRADAQAWLDENVDTPASRMKHFVTDSSRNGQGPWTPPAGKYTDPQDWCNPPDRGLGARPTLRTGDPLQDARLWIKIPGESDGLCLRGTAGPEDPEREMLAPRAGDWFREQALELVRFANPPLLPEE</sequence>
<evidence type="ECO:0000256" key="8">
    <source>
        <dbReference type="PIRSR" id="PIRSR001100-1"/>
    </source>
</evidence>
<dbReference type="RefSeq" id="WP_181863634.1">
    <property type="nucleotide sequence ID" value="NZ_JACEQY010000007.1"/>
</dbReference>
<dbReference type="EMBL" id="JACEQY010000007">
    <property type="protein sequence ID" value="MBA4861683.1"/>
    <property type="molecule type" value="Genomic_DNA"/>
</dbReference>
<evidence type="ECO:0000256" key="6">
    <source>
        <dbReference type="ARBA" id="ARBA00023295"/>
    </source>
</evidence>